<dbReference type="PANTHER" id="PTHR46268">
    <property type="entry name" value="STRESS RESPONSE PROTEIN NHAX"/>
    <property type="match status" value="1"/>
</dbReference>
<dbReference type="InterPro" id="IPR006015">
    <property type="entry name" value="Universal_stress_UspA"/>
</dbReference>
<evidence type="ECO:0000313" key="6">
    <source>
        <dbReference type="Proteomes" id="UP000500938"/>
    </source>
</evidence>
<dbReference type="InterPro" id="IPR014729">
    <property type="entry name" value="Rossmann-like_a/b/a_fold"/>
</dbReference>
<keyword evidence="3" id="KW-0067">ATP-binding</keyword>
<comment type="similarity">
    <text evidence="1">Belongs to the universal stress protein A family.</text>
</comment>
<dbReference type="KEGG" id="ggr:HKW67_00550"/>
<dbReference type="AlphaFoldDB" id="A0A6M4IKQ4"/>
<dbReference type="SUPFAM" id="SSF52402">
    <property type="entry name" value="Adenine nucleotide alpha hydrolases-like"/>
    <property type="match status" value="1"/>
</dbReference>
<evidence type="ECO:0000256" key="3">
    <source>
        <dbReference type="ARBA" id="ARBA00022840"/>
    </source>
</evidence>
<evidence type="ECO:0000256" key="1">
    <source>
        <dbReference type="ARBA" id="ARBA00008791"/>
    </source>
</evidence>
<dbReference type="CDD" id="cd00293">
    <property type="entry name" value="USP-like"/>
    <property type="match status" value="1"/>
</dbReference>
<gene>
    <name evidence="5" type="ORF">HKW67_00550</name>
</gene>
<protein>
    <submittedName>
        <fullName evidence="5">Universal stress protein</fullName>
    </submittedName>
</protein>
<sequence length="150" mass="16379">MYRRILVPLEHSAYDQVILAHVRKLAQLCSSSLVLIHVADGWAARNQLSLKLRESEEMRLDREYIESCCASLRGDGFETESILAGGDPAGEIVAAAEREACDLIAMATHGHKGIQDVIYGTTANSVRHRTMVPVLMVRGPVGGPVRVASR</sequence>
<feature type="domain" description="UspA" evidence="4">
    <location>
        <begin position="1"/>
        <end position="138"/>
    </location>
</feature>
<evidence type="ECO:0000313" key="5">
    <source>
        <dbReference type="EMBL" id="QJR34107.1"/>
    </source>
</evidence>
<evidence type="ECO:0000259" key="4">
    <source>
        <dbReference type="Pfam" id="PF00582"/>
    </source>
</evidence>
<dbReference type="PANTHER" id="PTHR46268:SF27">
    <property type="entry name" value="UNIVERSAL STRESS PROTEIN RV2623"/>
    <property type="match status" value="1"/>
</dbReference>
<evidence type="ECO:0000256" key="2">
    <source>
        <dbReference type="ARBA" id="ARBA00022741"/>
    </source>
</evidence>
<dbReference type="RefSeq" id="WP_171223533.1">
    <property type="nucleotide sequence ID" value="NZ_CP053085.1"/>
</dbReference>
<accession>A0A6M4IKQ4</accession>
<dbReference type="GO" id="GO:0005524">
    <property type="term" value="F:ATP binding"/>
    <property type="evidence" value="ECO:0007669"/>
    <property type="project" value="UniProtKB-KW"/>
</dbReference>
<dbReference type="InterPro" id="IPR006016">
    <property type="entry name" value="UspA"/>
</dbReference>
<dbReference type="Pfam" id="PF00582">
    <property type="entry name" value="Usp"/>
    <property type="match status" value="1"/>
</dbReference>
<proteinExistence type="inferred from homology"/>
<keyword evidence="6" id="KW-1185">Reference proteome</keyword>
<dbReference type="PRINTS" id="PR01438">
    <property type="entry name" value="UNVRSLSTRESS"/>
</dbReference>
<dbReference type="EMBL" id="CP053085">
    <property type="protein sequence ID" value="QJR34107.1"/>
    <property type="molecule type" value="Genomic_DNA"/>
</dbReference>
<reference evidence="5 6" key="1">
    <citation type="submission" date="2020-05" db="EMBL/GenBank/DDBJ databases">
        <title>Complete genome sequence of Gemmatimonas greenlandica TET16.</title>
        <authorList>
            <person name="Zeng Y."/>
        </authorList>
    </citation>
    <scope>NUCLEOTIDE SEQUENCE [LARGE SCALE GENOMIC DNA]</scope>
    <source>
        <strain evidence="5 6">TET16</strain>
    </source>
</reference>
<dbReference type="Proteomes" id="UP000500938">
    <property type="component" value="Chromosome"/>
</dbReference>
<dbReference type="Gene3D" id="3.40.50.620">
    <property type="entry name" value="HUPs"/>
    <property type="match status" value="1"/>
</dbReference>
<name>A0A6M4IKQ4_9BACT</name>
<organism evidence="5 6">
    <name type="scientific">Gemmatimonas groenlandica</name>
    <dbReference type="NCBI Taxonomy" id="2732249"/>
    <lineage>
        <taxon>Bacteria</taxon>
        <taxon>Pseudomonadati</taxon>
        <taxon>Gemmatimonadota</taxon>
        <taxon>Gemmatimonadia</taxon>
        <taxon>Gemmatimonadales</taxon>
        <taxon>Gemmatimonadaceae</taxon>
        <taxon>Gemmatimonas</taxon>
    </lineage>
</organism>
<keyword evidence="2" id="KW-0547">Nucleotide-binding</keyword>